<gene>
    <name evidence="1" type="ORF">AB852_25860</name>
</gene>
<organism evidence="1 2">
    <name type="scientific">Streptomyces uncialis</name>
    <dbReference type="NCBI Taxonomy" id="1048205"/>
    <lineage>
        <taxon>Bacteria</taxon>
        <taxon>Bacillati</taxon>
        <taxon>Actinomycetota</taxon>
        <taxon>Actinomycetes</taxon>
        <taxon>Kitasatosporales</taxon>
        <taxon>Streptomycetaceae</taxon>
        <taxon>Streptomyces</taxon>
    </lineage>
</organism>
<dbReference type="EMBL" id="LFBV01000007">
    <property type="protein sequence ID" value="OKH92336.1"/>
    <property type="molecule type" value="Genomic_DNA"/>
</dbReference>
<accession>A0A1Q4V3C6</accession>
<dbReference type="AlphaFoldDB" id="A0A1Q4V3C6"/>
<dbReference type="Proteomes" id="UP000186455">
    <property type="component" value="Unassembled WGS sequence"/>
</dbReference>
<reference evidence="1 2" key="1">
    <citation type="submission" date="2015-06" db="EMBL/GenBank/DDBJ databases">
        <title>Cloning and characterization of the uncialamcin biosynthetic gene cluster.</title>
        <authorList>
            <person name="Yan X."/>
            <person name="Huang T."/>
            <person name="Ge H."/>
            <person name="Shen B."/>
        </authorList>
    </citation>
    <scope>NUCLEOTIDE SEQUENCE [LARGE SCALE GENOMIC DNA]</scope>
    <source>
        <strain evidence="1 2">DCA2648</strain>
    </source>
</reference>
<proteinExistence type="predicted"/>
<name>A0A1Q4V3C6_9ACTN</name>
<comment type="caution">
    <text evidence="1">The sequence shown here is derived from an EMBL/GenBank/DDBJ whole genome shotgun (WGS) entry which is preliminary data.</text>
</comment>
<keyword evidence="2" id="KW-1185">Reference proteome</keyword>
<evidence type="ECO:0000313" key="1">
    <source>
        <dbReference type="EMBL" id="OKH92336.1"/>
    </source>
</evidence>
<protein>
    <submittedName>
        <fullName evidence="1">Uncharacterized protein</fullName>
    </submittedName>
</protein>
<evidence type="ECO:0000313" key="2">
    <source>
        <dbReference type="Proteomes" id="UP000186455"/>
    </source>
</evidence>
<sequence length="79" mass="7747">MVTGQPSPCGFAARAQRPVAVPVLPSPGTGEVHTGVSGELGGTLNSVTTGGASWYGLSDAGSSAVPFADSIGERSAPDF</sequence>